<gene>
    <name evidence="1" type="ORF">MAMP_00120</name>
</gene>
<dbReference type="Proteomes" id="UP000003544">
    <property type="component" value="Unassembled WGS sequence"/>
</dbReference>
<proteinExistence type="predicted"/>
<evidence type="ECO:0000313" key="2">
    <source>
        <dbReference type="Proteomes" id="UP000003544"/>
    </source>
</evidence>
<dbReference type="STRING" id="1026882.MAMP_00120"/>
<organism evidence="1 2">
    <name type="scientific">Methylophaga aminisulfidivorans MP</name>
    <dbReference type="NCBI Taxonomy" id="1026882"/>
    <lineage>
        <taxon>Bacteria</taxon>
        <taxon>Pseudomonadati</taxon>
        <taxon>Pseudomonadota</taxon>
        <taxon>Gammaproteobacteria</taxon>
        <taxon>Thiotrichales</taxon>
        <taxon>Piscirickettsiaceae</taxon>
        <taxon>Methylophaga</taxon>
    </lineage>
</organism>
<keyword evidence="2" id="KW-1185">Reference proteome</keyword>
<dbReference type="EMBL" id="AFIG01000002">
    <property type="protein sequence ID" value="EGL53869.1"/>
    <property type="molecule type" value="Genomic_DNA"/>
</dbReference>
<name>F5T0L8_9GAMM</name>
<reference evidence="1 2" key="1">
    <citation type="journal article" date="2011" name="J. Bacteriol.">
        <title>Draft genome sequence of Methylophaga aminisulfidivorans MP T.</title>
        <authorList>
            <person name="Han G.H."/>
            <person name="Kim W."/>
            <person name="Chun J."/>
            <person name="Kim S.W."/>
        </authorList>
    </citation>
    <scope>NUCLEOTIDE SEQUENCE [LARGE SCALE GENOMIC DNA]</scope>
    <source>
        <strain evidence="2">MP(T)</strain>
    </source>
</reference>
<dbReference type="AlphaFoldDB" id="F5T0L8"/>
<protein>
    <submittedName>
        <fullName evidence="1">Uncharacterized protein</fullName>
    </submittedName>
</protein>
<dbReference type="RefSeq" id="WP_007146117.1">
    <property type="nucleotide sequence ID" value="NZ_AFIG01000002.1"/>
</dbReference>
<evidence type="ECO:0000313" key="1">
    <source>
        <dbReference type="EMBL" id="EGL53869.1"/>
    </source>
</evidence>
<accession>F5T0L8</accession>
<sequence>MADQHQSIIETLTEWSKLNVRDSSQNTSDFAQSDDEKRIFNIVTANRGKAQRLPAKILLPV</sequence>
<comment type="caution">
    <text evidence="1">The sequence shown here is derived from an EMBL/GenBank/DDBJ whole genome shotgun (WGS) entry which is preliminary data.</text>
</comment>